<dbReference type="AlphaFoldDB" id="B0NLP2"/>
<evidence type="ECO:0000256" key="1">
    <source>
        <dbReference type="ARBA" id="ARBA00022603"/>
    </source>
</evidence>
<dbReference type="EMBL" id="ABFZ02000014">
    <property type="protein sequence ID" value="EDS16718.1"/>
    <property type="molecule type" value="Genomic_DNA"/>
</dbReference>
<dbReference type="PANTHER" id="PTHR18895:SF74">
    <property type="entry name" value="MTRF1L RELEASE FACTOR GLUTAMINE METHYLTRANSFERASE"/>
    <property type="match status" value="1"/>
</dbReference>
<comment type="catalytic activity">
    <reaction evidence="4 5">
        <text>L-glutaminyl-[peptide chain release factor] + S-adenosyl-L-methionine = N(5)-methyl-L-glutaminyl-[peptide chain release factor] + S-adenosyl-L-homocysteine + H(+)</text>
        <dbReference type="Rhea" id="RHEA:42896"/>
        <dbReference type="Rhea" id="RHEA-COMP:10271"/>
        <dbReference type="Rhea" id="RHEA-COMP:10272"/>
        <dbReference type="ChEBI" id="CHEBI:15378"/>
        <dbReference type="ChEBI" id="CHEBI:30011"/>
        <dbReference type="ChEBI" id="CHEBI:57856"/>
        <dbReference type="ChEBI" id="CHEBI:59789"/>
        <dbReference type="ChEBI" id="CHEBI:61891"/>
        <dbReference type="EC" id="2.1.1.297"/>
    </reaction>
</comment>
<feature type="binding site" evidence="5">
    <location>
        <begin position="142"/>
        <end position="146"/>
    </location>
    <ligand>
        <name>S-adenosyl-L-methionine</name>
        <dbReference type="ChEBI" id="CHEBI:59789"/>
    </ligand>
</feature>
<keyword evidence="1 5" id="KW-0489">Methyltransferase</keyword>
<dbReference type="GO" id="GO:0032259">
    <property type="term" value="P:methylation"/>
    <property type="evidence" value="ECO:0007669"/>
    <property type="project" value="UniProtKB-KW"/>
</dbReference>
<comment type="similarity">
    <text evidence="5">Belongs to the protein N5-glutamine methyltransferase family. PrmC subfamily.</text>
</comment>
<dbReference type="HAMAP" id="MF_02126">
    <property type="entry name" value="RF_methyltr_PrmC"/>
    <property type="match status" value="1"/>
</dbReference>
<dbReference type="SUPFAM" id="SSF53335">
    <property type="entry name" value="S-adenosyl-L-methionine-dependent methyltransferases"/>
    <property type="match status" value="1"/>
</dbReference>
<dbReference type="GO" id="GO:0003676">
    <property type="term" value="F:nucleic acid binding"/>
    <property type="evidence" value="ECO:0007669"/>
    <property type="project" value="InterPro"/>
</dbReference>
<accession>B0NLP2</accession>
<evidence type="ECO:0000313" key="8">
    <source>
        <dbReference type="EMBL" id="EDS16718.1"/>
    </source>
</evidence>
<dbReference type="NCBIfam" id="TIGR03534">
    <property type="entry name" value="RF_mod_PrmC"/>
    <property type="match status" value="1"/>
</dbReference>
<dbReference type="Gene3D" id="1.10.8.10">
    <property type="entry name" value="DNA helicase RuvA subunit, C-terminal domain"/>
    <property type="match status" value="1"/>
</dbReference>
<feature type="binding site" evidence="5">
    <location>
        <position position="209"/>
    </location>
    <ligand>
        <name>S-adenosyl-L-methionine</name>
        <dbReference type="ChEBI" id="CHEBI:59789"/>
    </ligand>
</feature>
<gene>
    <name evidence="5 8" type="primary">prmC</name>
    <name evidence="8" type="ORF">BACSTE_00395</name>
</gene>
<name>B0NLP2_BACSE</name>
<dbReference type="eggNOG" id="COG2890">
    <property type="taxonomic scope" value="Bacteria"/>
</dbReference>
<dbReference type="HOGENOM" id="CLU_018398_3_2_10"/>
<comment type="function">
    <text evidence="5">Methylates the class 1 translation termination release factors RF1/PrfA and RF2/PrfB on the glutamine residue of the universally conserved GGQ motif.</text>
</comment>
<keyword evidence="2 5" id="KW-0808">Transferase</keyword>
<proteinExistence type="inferred from homology"/>
<dbReference type="Pfam" id="PF17827">
    <property type="entry name" value="PrmC_N"/>
    <property type="match status" value="1"/>
</dbReference>
<evidence type="ECO:0000256" key="4">
    <source>
        <dbReference type="ARBA" id="ARBA00048391"/>
    </source>
</evidence>
<dbReference type="InterPro" id="IPR007848">
    <property type="entry name" value="Small_mtfrase_dom"/>
</dbReference>
<feature type="binding site" evidence="5">
    <location>
        <position position="165"/>
    </location>
    <ligand>
        <name>S-adenosyl-L-methionine</name>
        <dbReference type="ChEBI" id="CHEBI:59789"/>
    </ligand>
</feature>
<dbReference type="InterPro" id="IPR050320">
    <property type="entry name" value="N5-glutamine_MTase"/>
</dbReference>
<dbReference type="NCBIfam" id="TIGR00536">
    <property type="entry name" value="hemK_fam"/>
    <property type="match status" value="1"/>
</dbReference>
<evidence type="ECO:0000313" key="9">
    <source>
        <dbReference type="Proteomes" id="UP000004713"/>
    </source>
</evidence>
<comment type="caution">
    <text evidence="8">The sequence shown here is derived from an EMBL/GenBank/DDBJ whole genome shotgun (WGS) entry which is preliminary data.</text>
</comment>
<evidence type="ECO:0000256" key="3">
    <source>
        <dbReference type="ARBA" id="ARBA00022691"/>
    </source>
</evidence>
<keyword evidence="3 5" id="KW-0949">S-adenosyl-L-methionine</keyword>
<dbReference type="GO" id="GO:0102559">
    <property type="term" value="F:peptide chain release factor N(5)-glutamine methyltransferase activity"/>
    <property type="evidence" value="ECO:0007669"/>
    <property type="project" value="UniProtKB-EC"/>
</dbReference>
<dbReference type="Pfam" id="PF05175">
    <property type="entry name" value="MTS"/>
    <property type="match status" value="1"/>
</dbReference>
<evidence type="ECO:0000259" key="7">
    <source>
        <dbReference type="Pfam" id="PF17827"/>
    </source>
</evidence>
<feature type="binding site" evidence="5">
    <location>
        <begin position="209"/>
        <end position="212"/>
    </location>
    <ligand>
        <name>substrate</name>
    </ligand>
</feature>
<dbReference type="Proteomes" id="UP000004713">
    <property type="component" value="Unassembled WGS sequence"/>
</dbReference>
<dbReference type="InterPro" id="IPR019874">
    <property type="entry name" value="RF_methyltr_PrmC"/>
</dbReference>
<evidence type="ECO:0000256" key="2">
    <source>
        <dbReference type="ARBA" id="ARBA00022679"/>
    </source>
</evidence>
<dbReference type="Gene3D" id="3.40.50.150">
    <property type="entry name" value="Vaccinia Virus protein VP39"/>
    <property type="match status" value="1"/>
</dbReference>
<feature type="domain" description="Release factor glutamine methyltransferase N-terminal" evidence="7">
    <location>
        <begin position="32"/>
        <end position="99"/>
    </location>
</feature>
<protein>
    <recommendedName>
        <fullName evidence="5">Release factor glutamine methyltransferase</fullName>
        <shortName evidence="5">RF MTase</shortName>
        <ecNumber evidence="5">2.1.1.297</ecNumber>
    </recommendedName>
    <alternativeName>
        <fullName evidence="5">N5-glutamine methyltransferase PrmC</fullName>
    </alternativeName>
    <alternativeName>
        <fullName evidence="5">Protein-(glutamine-N5) MTase PrmC</fullName>
    </alternativeName>
    <alternativeName>
        <fullName evidence="5">Protein-glutamine N-methyltransferase PrmC</fullName>
    </alternativeName>
</protein>
<reference evidence="8 9" key="2">
    <citation type="submission" date="2007-11" db="EMBL/GenBank/DDBJ databases">
        <authorList>
            <person name="Fulton L."/>
            <person name="Clifton S."/>
            <person name="Fulton B."/>
            <person name="Xu J."/>
            <person name="Minx P."/>
            <person name="Pepin K.H."/>
            <person name="Johnson M."/>
            <person name="Thiruvilangam P."/>
            <person name="Bhonagiri V."/>
            <person name="Nash W.E."/>
            <person name="Mardis E.R."/>
            <person name="Wilson R.K."/>
        </authorList>
    </citation>
    <scope>NUCLEOTIDE SEQUENCE [LARGE SCALE GENOMIC DNA]</scope>
    <source>
        <strain evidence="8 9">ATCC 43183</strain>
    </source>
</reference>
<dbReference type="EC" id="2.1.1.297" evidence="5"/>
<dbReference type="PANTHER" id="PTHR18895">
    <property type="entry name" value="HEMK METHYLTRANSFERASE"/>
    <property type="match status" value="1"/>
</dbReference>
<sequence length="303" mass="33975">MYFSSSILCITLKLPLFLQPEMPNVMTVSVSHIRHALQESYSAQEAANLSRIVCCEMLGQTAVDYYLGKDMILSPKEMQDLDTILARLRNFEPIQYVQGTARFLERSYYVAPGVLIPRPETEELVEVMLKEVPSGARILDIGTGSGCIAISLSKMLPDAKVTAWDISDTALRIARRNNEALQASVCFVQRDVLAYVPGSGERYDVIVSNPPYVTESEKQEMERNVLDWEPFSALFVPDNDPLLFYRRIAELGKGMLASGGRLYFEINRAFGEATATMLRAQGYTNLRVLKDISGNDRIVIAER</sequence>
<dbReference type="InterPro" id="IPR004556">
    <property type="entry name" value="HemK-like"/>
</dbReference>
<feature type="domain" description="Methyltransferase small" evidence="6">
    <location>
        <begin position="124"/>
        <end position="218"/>
    </location>
</feature>
<dbReference type="PROSITE" id="PS00092">
    <property type="entry name" value="N6_MTASE"/>
    <property type="match status" value="1"/>
</dbReference>
<dbReference type="InterPro" id="IPR029063">
    <property type="entry name" value="SAM-dependent_MTases_sf"/>
</dbReference>
<dbReference type="InterPro" id="IPR040758">
    <property type="entry name" value="PrmC_N"/>
</dbReference>
<evidence type="ECO:0000256" key="5">
    <source>
        <dbReference type="HAMAP-Rule" id="MF_02126"/>
    </source>
</evidence>
<dbReference type="CDD" id="cd02440">
    <property type="entry name" value="AdoMet_MTases"/>
    <property type="match status" value="1"/>
</dbReference>
<evidence type="ECO:0000259" key="6">
    <source>
        <dbReference type="Pfam" id="PF05175"/>
    </source>
</evidence>
<reference evidence="8 9" key="1">
    <citation type="submission" date="2007-11" db="EMBL/GenBank/DDBJ databases">
        <title>Draft genome sequence of Bacteroides stercoris(ATCC 43183).</title>
        <authorList>
            <person name="Sudarsanam P."/>
            <person name="Ley R."/>
            <person name="Guruge J."/>
            <person name="Turnbaugh P.J."/>
            <person name="Mahowald M."/>
            <person name="Liep D."/>
            <person name="Gordon J."/>
        </authorList>
    </citation>
    <scope>NUCLEOTIDE SEQUENCE [LARGE SCALE GENOMIC DNA]</scope>
    <source>
        <strain evidence="8 9">ATCC 43183</strain>
    </source>
</reference>
<dbReference type="InterPro" id="IPR002052">
    <property type="entry name" value="DNA_methylase_N6_adenine_CS"/>
</dbReference>
<comment type="caution">
    <text evidence="5">Lacks conserved residue(s) required for the propagation of feature annotation.</text>
</comment>
<organism evidence="8 9">
    <name type="scientific">Bacteroides stercoris ATCC 43183</name>
    <dbReference type="NCBI Taxonomy" id="449673"/>
    <lineage>
        <taxon>Bacteria</taxon>
        <taxon>Pseudomonadati</taxon>
        <taxon>Bacteroidota</taxon>
        <taxon>Bacteroidia</taxon>
        <taxon>Bacteroidales</taxon>
        <taxon>Bacteroidaceae</taxon>
        <taxon>Bacteroides</taxon>
    </lineage>
</organism>